<proteinExistence type="predicted"/>
<dbReference type="Gene3D" id="3.30.70.330">
    <property type="match status" value="1"/>
</dbReference>
<organism evidence="8 9">
    <name type="scientific">Octopus sinensis</name>
    <name type="common">East Asian common octopus</name>
    <dbReference type="NCBI Taxonomy" id="2607531"/>
    <lineage>
        <taxon>Eukaryota</taxon>
        <taxon>Metazoa</taxon>
        <taxon>Spiralia</taxon>
        <taxon>Lophotrochozoa</taxon>
        <taxon>Mollusca</taxon>
        <taxon>Cephalopoda</taxon>
        <taxon>Coleoidea</taxon>
        <taxon>Octopodiformes</taxon>
        <taxon>Octopoda</taxon>
        <taxon>Incirrata</taxon>
        <taxon>Octopodidae</taxon>
        <taxon>Octopus</taxon>
    </lineage>
</organism>
<feature type="compositionally biased region" description="Basic and acidic residues" evidence="5">
    <location>
        <begin position="667"/>
        <end position="696"/>
    </location>
</feature>
<dbReference type="Gene3D" id="1.10.720.30">
    <property type="entry name" value="SAP domain"/>
    <property type="match status" value="1"/>
</dbReference>
<sequence length="825" mass="93460">MASVSGEISSDKLTDLRVVDLRNELEKRGLDKTGVKAVLLQRLEKALKCEEEESRKNTEGSEEKPDVAALVKIDTHSEEKCLEENQSTEDIINEHTTDNMDEKESETSDVALTDVLLNTTNSNGYSLLSDKTSVEDLSEDQLLSSDTKPSDMLADNTFDKDQFKEELPISSSDTNKDTGTVLQGQSDDPLKNTTAPPEQSSSSTENNIKEENSEKTSSASVRITPLPLNSNELKDEVVIASFSDSLPPTPTSVPCIAPLTLEDKINMDTSIARKSEENASLILHVDDTQNDLDADIVASKTNNKTDNASMDKVSGKTEVKKTDGSKVEERAKGKTEGGQTEKKADEKKDDKDVKSKSSLVSKPKAAKKGNNQANRNLWVSGFPANVSDKFITAIFSKYGKVADCQMITRSRKSGTRCHAFVTMSTEAEALQCIMWLNKSHVNGMKLTVERKMKISNKLQEKRQKTARWRKKGPKAQEKRRSQNLGLALKLQKDVEKQQQEEAIRLDIMREQLRLEKMKLEKEKLLKYRMEKEILKMERRSVEMRCAEMLRLEEITHSVQRPPDRKNPRKGELWDEPKRRRMMNSRNLPRFEPPFQNESRFEQLEEPDYGRQMDRFERREGRETGGRFNEYKEREMMRREMDLFRDFRGSGERRPDDQFLTDDHLNRMPNEFRRDMGPSGELDRRFNGPDRGRDIDRQIIPAHNRSGRMRTSGGGPEQRPSWGSGSVDRKAENWSHMHGNMNSDMIRPNDRCLGNPMNTTGRDATGAFVASSSSGGMGQKQRPGNMFGSSQPQGGMMMMNTHGGSNNMGGRVQQPRFNVYNIMGSM</sequence>
<feature type="compositionally biased region" description="Polar residues" evidence="5">
    <location>
        <begin position="215"/>
        <end position="230"/>
    </location>
</feature>
<dbReference type="GO" id="GO:0003723">
    <property type="term" value="F:RNA binding"/>
    <property type="evidence" value="ECO:0007669"/>
    <property type="project" value="UniProtKB-UniRule"/>
</dbReference>
<dbReference type="PANTHER" id="PTHR15683:SF8">
    <property type="entry name" value="SCAFFOLD ATTACHMENT FACTOR B, ISOFORM B"/>
    <property type="match status" value="1"/>
</dbReference>
<feature type="domain" description="SAP" evidence="7">
    <location>
        <begin position="13"/>
        <end position="47"/>
    </location>
</feature>
<feature type="compositionally biased region" description="Basic and acidic residues" evidence="5">
    <location>
        <begin position="73"/>
        <end position="83"/>
    </location>
</feature>
<feature type="compositionally biased region" description="Polar residues" evidence="5">
    <location>
        <begin position="121"/>
        <end position="131"/>
    </location>
</feature>
<evidence type="ECO:0000259" key="6">
    <source>
        <dbReference type="PROSITE" id="PS50102"/>
    </source>
</evidence>
<gene>
    <name evidence="9" type="primary">LOC115220782</name>
</gene>
<dbReference type="SMART" id="SM00360">
    <property type="entry name" value="RRM"/>
    <property type="match status" value="1"/>
</dbReference>
<evidence type="ECO:0000256" key="3">
    <source>
        <dbReference type="ARBA" id="ARBA00023242"/>
    </source>
</evidence>
<feature type="region of interest" description="Disordered" evidence="5">
    <location>
        <begin position="667"/>
        <end position="728"/>
    </location>
</feature>
<dbReference type="InterPro" id="IPR035979">
    <property type="entry name" value="RBD_domain_sf"/>
</dbReference>
<dbReference type="AlphaFoldDB" id="A0A6P7T8T8"/>
<dbReference type="SUPFAM" id="SSF54928">
    <property type="entry name" value="RNA-binding domain, RBD"/>
    <property type="match status" value="1"/>
</dbReference>
<dbReference type="PROSITE" id="PS50102">
    <property type="entry name" value="RRM"/>
    <property type="match status" value="1"/>
</dbReference>
<dbReference type="InterPro" id="IPR012677">
    <property type="entry name" value="Nucleotide-bd_a/b_plait_sf"/>
</dbReference>
<feature type="compositionally biased region" description="Polar residues" evidence="5">
    <location>
        <begin position="169"/>
        <end position="206"/>
    </location>
</feature>
<evidence type="ECO:0000256" key="1">
    <source>
        <dbReference type="ARBA" id="ARBA00004123"/>
    </source>
</evidence>
<accession>A0A6P7T8T8</accession>
<feature type="region of interest" description="Disordered" evidence="5">
    <location>
        <begin position="557"/>
        <end position="580"/>
    </location>
</feature>
<evidence type="ECO:0000259" key="7">
    <source>
        <dbReference type="PROSITE" id="PS50800"/>
    </source>
</evidence>
<feature type="compositionally biased region" description="Basic and acidic residues" evidence="5">
    <location>
        <begin position="157"/>
        <end position="167"/>
    </location>
</feature>
<dbReference type="SUPFAM" id="SSF68906">
    <property type="entry name" value="SAP domain"/>
    <property type="match status" value="1"/>
</dbReference>
<evidence type="ECO:0000313" key="8">
    <source>
        <dbReference type="Proteomes" id="UP000515154"/>
    </source>
</evidence>
<dbReference type="GO" id="GO:0005634">
    <property type="term" value="C:nucleus"/>
    <property type="evidence" value="ECO:0007669"/>
    <property type="project" value="UniProtKB-SubCell"/>
</dbReference>
<keyword evidence="8" id="KW-1185">Reference proteome</keyword>
<dbReference type="PANTHER" id="PTHR15683">
    <property type="entry name" value="SCAFFOLD ATTACHMENT FACTOR B-RELATED"/>
    <property type="match status" value="1"/>
</dbReference>
<feature type="compositionally biased region" description="Basic and acidic residues" evidence="5">
    <location>
        <begin position="313"/>
        <end position="355"/>
    </location>
</feature>
<evidence type="ECO:0000256" key="4">
    <source>
        <dbReference type="PROSITE-ProRule" id="PRU00176"/>
    </source>
</evidence>
<dbReference type="InterPro" id="IPR036361">
    <property type="entry name" value="SAP_dom_sf"/>
</dbReference>
<dbReference type="SMART" id="SM00513">
    <property type="entry name" value="SAP"/>
    <property type="match status" value="1"/>
</dbReference>
<dbReference type="InterPro" id="IPR051738">
    <property type="entry name" value="SAF_Modulators"/>
</dbReference>
<dbReference type="InterPro" id="IPR000504">
    <property type="entry name" value="RRM_dom"/>
</dbReference>
<keyword evidence="2 4" id="KW-0694">RNA-binding</keyword>
<feature type="region of interest" description="Disordered" evidence="5">
    <location>
        <begin position="48"/>
        <end position="108"/>
    </location>
</feature>
<feature type="compositionally biased region" description="Basic and acidic residues" evidence="5">
    <location>
        <begin position="92"/>
        <end position="106"/>
    </location>
</feature>
<protein>
    <submittedName>
        <fullName evidence="9">SAFB-like transcription modulator isoform X1</fullName>
    </submittedName>
</protein>
<feature type="compositionally biased region" description="Basic and acidic residues" evidence="5">
    <location>
        <begin position="557"/>
        <end position="577"/>
    </location>
</feature>
<feature type="compositionally biased region" description="Basic and acidic residues" evidence="5">
    <location>
        <begin position="48"/>
        <end position="66"/>
    </location>
</feature>
<feature type="region of interest" description="Disordered" evidence="5">
    <location>
        <begin position="303"/>
        <end position="372"/>
    </location>
</feature>
<dbReference type="InterPro" id="IPR003034">
    <property type="entry name" value="SAP_dom"/>
</dbReference>
<name>A0A6P7T8T8_9MOLL</name>
<feature type="domain" description="RRM" evidence="6">
    <location>
        <begin position="375"/>
        <end position="453"/>
    </location>
</feature>
<dbReference type="RefSeq" id="XP_029646790.1">
    <property type="nucleotide sequence ID" value="XM_029790930.2"/>
</dbReference>
<reference evidence="9" key="1">
    <citation type="submission" date="2025-08" db="UniProtKB">
        <authorList>
            <consortium name="RefSeq"/>
        </authorList>
    </citation>
    <scope>IDENTIFICATION</scope>
</reference>
<evidence type="ECO:0000256" key="5">
    <source>
        <dbReference type="SAM" id="MobiDB-lite"/>
    </source>
</evidence>
<dbReference type="Pfam" id="PF02037">
    <property type="entry name" value="SAP"/>
    <property type="match status" value="1"/>
</dbReference>
<evidence type="ECO:0000313" key="9">
    <source>
        <dbReference type="RefSeq" id="XP_029646790.1"/>
    </source>
</evidence>
<dbReference type="PROSITE" id="PS50800">
    <property type="entry name" value="SAP"/>
    <property type="match status" value="1"/>
</dbReference>
<evidence type="ECO:0000256" key="2">
    <source>
        <dbReference type="ARBA" id="ARBA00022884"/>
    </source>
</evidence>
<dbReference type="GO" id="GO:0043565">
    <property type="term" value="F:sequence-specific DNA binding"/>
    <property type="evidence" value="ECO:0007669"/>
    <property type="project" value="TreeGrafter"/>
</dbReference>
<keyword evidence="3" id="KW-0539">Nucleus</keyword>
<dbReference type="Proteomes" id="UP000515154">
    <property type="component" value="Linkage group LG17"/>
</dbReference>
<dbReference type="KEGG" id="osn:115220782"/>
<dbReference type="GO" id="GO:0006357">
    <property type="term" value="P:regulation of transcription by RNA polymerase II"/>
    <property type="evidence" value="ECO:0007669"/>
    <property type="project" value="TreeGrafter"/>
</dbReference>
<feature type="region of interest" description="Disordered" evidence="5">
    <location>
        <begin position="121"/>
        <end position="230"/>
    </location>
</feature>
<dbReference type="Pfam" id="PF00076">
    <property type="entry name" value="RRM_1"/>
    <property type="match status" value="1"/>
</dbReference>
<comment type="subcellular location">
    <subcellularLocation>
        <location evidence="1">Nucleus</location>
    </subcellularLocation>
</comment>
<dbReference type="GO" id="GO:0050684">
    <property type="term" value="P:regulation of mRNA processing"/>
    <property type="evidence" value="ECO:0007669"/>
    <property type="project" value="TreeGrafter"/>
</dbReference>